<feature type="domain" description="Reverse transcriptase" evidence="1">
    <location>
        <begin position="1"/>
        <end position="175"/>
    </location>
</feature>
<evidence type="ECO:0000313" key="2">
    <source>
        <dbReference type="EMBL" id="KAK1294566.1"/>
    </source>
</evidence>
<dbReference type="PANTHER" id="PTHR33116:SF78">
    <property type="entry name" value="OS12G0587133 PROTEIN"/>
    <property type="match status" value="1"/>
</dbReference>
<reference evidence="2" key="1">
    <citation type="journal article" date="2023" name="Nat. Commun.">
        <title>Diploid and tetraploid genomes of Acorus and the evolution of monocots.</title>
        <authorList>
            <person name="Ma L."/>
            <person name="Liu K.W."/>
            <person name="Li Z."/>
            <person name="Hsiao Y.Y."/>
            <person name="Qi Y."/>
            <person name="Fu T."/>
            <person name="Tang G.D."/>
            <person name="Zhang D."/>
            <person name="Sun W.H."/>
            <person name="Liu D.K."/>
            <person name="Li Y."/>
            <person name="Chen G.Z."/>
            <person name="Liu X.D."/>
            <person name="Liao X.Y."/>
            <person name="Jiang Y.T."/>
            <person name="Yu X."/>
            <person name="Hao Y."/>
            <person name="Huang J."/>
            <person name="Zhao X.W."/>
            <person name="Ke S."/>
            <person name="Chen Y.Y."/>
            <person name="Wu W.L."/>
            <person name="Hsu J.L."/>
            <person name="Lin Y.F."/>
            <person name="Huang M.D."/>
            <person name="Li C.Y."/>
            <person name="Huang L."/>
            <person name="Wang Z.W."/>
            <person name="Zhao X."/>
            <person name="Zhong W.Y."/>
            <person name="Peng D.H."/>
            <person name="Ahmad S."/>
            <person name="Lan S."/>
            <person name="Zhang J.S."/>
            <person name="Tsai W.C."/>
            <person name="Van de Peer Y."/>
            <person name="Liu Z.J."/>
        </authorList>
    </citation>
    <scope>NUCLEOTIDE SEQUENCE</scope>
    <source>
        <strain evidence="2">CP</strain>
    </source>
</reference>
<dbReference type="InterPro" id="IPR043502">
    <property type="entry name" value="DNA/RNA_pol_sf"/>
</dbReference>
<keyword evidence="3" id="KW-1185">Reference proteome</keyword>
<dbReference type="AlphaFoldDB" id="A0AAV9D0X4"/>
<dbReference type="PANTHER" id="PTHR33116">
    <property type="entry name" value="REVERSE TRANSCRIPTASE ZINC-BINDING DOMAIN-CONTAINING PROTEIN-RELATED-RELATED"/>
    <property type="match status" value="1"/>
</dbReference>
<evidence type="ECO:0000259" key="1">
    <source>
        <dbReference type="PROSITE" id="PS50878"/>
    </source>
</evidence>
<name>A0AAV9D0X4_ACOCL</name>
<organism evidence="2 3">
    <name type="scientific">Acorus calamus</name>
    <name type="common">Sweet flag</name>
    <dbReference type="NCBI Taxonomy" id="4465"/>
    <lineage>
        <taxon>Eukaryota</taxon>
        <taxon>Viridiplantae</taxon>
        <taxon>Streptophyta</taxon>
        <taxon>Embryophyta</taxon>
        <taxon>Tracheophyta</taxon>
        <taxon>Spermatophyta</taxon>
        <taxon>Magnoliopsida</taxon>
        <taxon>Liliopsida</taxon>
        <taxon>Acoraceae</taxon>
        <taxon>Acorus</taxon>
    </lineage>
</organism>
<protein>
    <recommendedName>
        <fullName evidence="1">Reverse transcriptase domain-containing protein</fullName>
    </recommendedName>
</protein>
<comment type="caution">
    <text evidence="2">The sequence shown here is derived from an EMBL/GenBank/DDBJ whole genome shotgun (WGS) entry which is preliminary data.</text>
</comment>
<evidence type="ECO:0000313" key="3">
    <source>
        <dbReference type="Proteomes" id="UP001180020"/>
    </source>
</evidence>
<dbReference type="Pfam" id="PF00078">
    <property type="entry name" value="RVT_1"/>
    <property type="match status" value="1"/>
</dbReference>
<dbReference type="PROSITE" id="PS50878">
    <property type="entry name" value="RT_POL"/>
    <property type="match status" value="1"/>
</dbReference>
<reference evidence="2" key="2">
    <citation type="submission" date="2023-06" db="EMBL/GenBank/DDBJ databases">
        <authorList>
            <person name="Ma L."/>
            <person name="Liu K.-W."/>
            <person name="Li Z."/>
            <person name="Hsiao Y.-Y."/>
            <person name="Qi Y."/>
            <person name="Fu T."/>
            <person name="Tang G."/>
            <person name="Zhang D."/>
            <person name="Sun W.-H."/>
            <person name="Liu D.-K."/>
            <person name="Li Y."/>
            <person name="Chen G.-Z."/>
            <person name="Liu X.-D."/>
            <person name="Liao X.-Y."/>
            <person name="Jiang Y.-T."/>
            <person name="Yu X."/>
            <person name="Hao Y."/>
            <person name="Huang J."/>
            <person name="Zhao X.-W."/>
            <person name="Ke S."/>
            <person name="Chen Y.-Y."/>
            <person name="Wu W.-L."/>
            <person name="Hsu J.-L."/>
            <person name="Lin Y.-F."/>
            <person name="Huang M.-D."/>
            <person name="Li C.-Y."/>
            <person name="Huang L."/>
            <person name="Wang Z.-W."/>
            <person name="Zhao X."/>
            <person name="Zhong W.-Y."/>
            <person name="Peng D.-H."/>
            <person name="Ahmad S."/>
            <person name="Lan S."/>
            <person name="Zhang J.-S."/>
            <person name="Tsai W.-C."/>
            <person name="Van De Peer Y."/>
            <person name="Liu Z.-J."/>
        </authorList>
    </citation>
    <scope>NUCLEOTIDE SEQUENCE</scope>
    <source>
        <strain evidence="2">CP</strain>
        <tissue evidence="2">Leaves</tissue>
    </source>
</reference>
<dbReference type="EMBL" id="JAUJYO010000016">
    <property type="protein sequence ID" value="KAK1294566.1"/>
    <property type="molecule type" value="Genomic_DNA"/>
</dbReference>
<dbReference type="Proteomes" id="UP001180020">
    <property type="component" value="Unassembled WGS sequence"/>
</dbReference>
<dbReference type="InterPro" id="IPR000477">
    <property type="entry name" value="RT_dom"/>
</dbReference>
<accession>A0AAV9D0X4</accession>
<gene>
    <name evidence="2" type="ORF">QJS10_CPA16g00701</name>
</gene>
<proteinExistence type="predicted"/>
<dbReference type="SUPFAM" id="SSF56672">
    <property type="entry name" value="DNA/RNA polymerases"/>
    <property type="match status" value="1"/>
</dbReference>
<sequence length="326" mass="36379">MVSNCISTVNASVLVNGKPCGYFPMRRGLRQGDPLSPFLFILVSNVLSWMFHKAERARWLHRMQCGGSELSLSHVQYADDTMILCKGEMAEIDGVKFVISDFGWMSGLKVNWHKSVVFGVNLNEESVCAMADQLGCPVGFFPSRYLSLTPISCNEWTPLVQRIEGRLDGWAGRALSLGGRLVLLQAVLSNIPVFQLSLFRIPLLILNRIEVICRRFLWGGNVRGLRRVHLVHWDPVCDSKGRGGLGVLNLELFNLALLSKWLWIFSFDCGYSLSTGPLYGGEWCLLVCRDRGKVPALFLDRVVALQSCGSPYPKWESSSVGLSYGN</sequence>